<keyword evidence="2" id="KW-1185">Reference proteome</keyword>
<dbReference type="RefSeq" id="XP_004182835.1">
    <property type="nucleotide sequence ID" value="XM_004182787.1"/>
</dbReference>
<sequence length="1231" mass="142310">MSSAIDSFIESLSDVNIFVNSSDLEVFILSTQFSTSQMNSLVNLIATKICEHDNLKKNENKSVNKIITALAKRLDPFVDYFPLGTSKDFFCNIKLSEKHKKLIEVLNNWGIQVFLPFFDESKFIELVRNSNINLNKKISILTNFVFEDKTLEKTFFESQKKITYSMCRHFDEIKTLQNIDENYFGTNERWDGIFLAIYLTRRKELMRVSVVNRIFEKFTQNSFMAFFDVLSSNRNTSDVTKYLHDTNIVDCVFKIVISKNCKSKNNLMYFIADVLPDKTYEIVTNYSQLVENATSTLFNTVLEFMKILVILLEKFDSIEDSRCDDLLGVVLNFLNQNCNFNTAKLFSTLVLVSPKYIKQRTDVFETSIINFVTLIAKTQYCCKRNQGLLKNAFCVIAQFANENLNKTIGKKVFEVCAEEHNKNNLLHIFDGMKCSQKYSKVVSKLCFSKISEENTETLSKVYLDLLTTTLNTKIAFENLDKFTQIFGMCSAKTNREALRAMRRLVGNYYRMLENQISHEIVGTTETPKLLEISKQFIDKTVLIPFQNLTAFLEKENVQQSGVVDLLRKVYLPHQLLSFINTTQQLPLLEILSQLISKVYTHLSNNYKQTKQSKPLIEFLNILQSFIKKDQTLKISYFNARFVSKEIRDLMNERCVQKDFENVKNNSGFLLITSVYINTTLLLNETIRQLLVSQKQFKRLTIDFPNSENEKTIPSLLPIVLDNINFVKFTSFIKLLMNNTLINCEQVSIVICNLFNSVLDKTQILPLCNVFATNMFLTFSVANALSKTVSTYLKNNKESIDNSQAEAFIRTLFSVIENTSGVVKNILYTIVTEVINVVCSRFEIVTFNENETDSVIRRNMVFLKYRKYDEIFPCLNAKTTKGAMSDNIKKMVTTHFTLSNIKLLLLSWYSTNHMSFSKVEKNVFSLFFALIPFNELQKAITEFENENERGDFKGEILISLSTFCYLLPQTEQTTCEKFIVTHFAETAQNIESEHQSAFLKRFMKGDIKIVHKCFEMITRGCEEQIYGKLQMEFILKELLDSPNEEVIIKLLKNKEFTIFSSTQFKTLLNSLSKKRENEVLIYNIAQIIEYRPLTALPTQIDPILEIFLPFEHSNTILPNNIYIQKSVITNFVKGVLEVFNNTSKNGKVFIAHLLQNIENTEVIYQIPLNVLFENSDLKTRNAIGETLEKIVKNTKNYDVCQFSMDKNSDIVKEHINTIKARIVLRQGDILLT</sequence>
<feature type="non-terminal residue" evidence="1">
    <location>
        <position position="1231"/>
    </location>
</feature>
<proteinExistence type="predicted"/>
<name>A0A0A1TU88_ENTIV</name>
<gene>
    <name evidence="1" type="ORF">EIN_376940</name>
</gene>
<dbReference type="AlphaFoldDB" id="A0A0A1TU88"/>
<dbReference type="GeneID" id="14882510"/>
<evidence type="ECO:0000313" key="2">
    <source>
        <dbReference type="Proteomes" id="UP000014680"/>
    </source>
</evidence>
<dbReference type="EMBL" id="KB207268">
    <property type="protein sequence ID" value="ELP83489.1"/>
    <property type="molecule type" value="Genomic_DNA"/>
</dbReference>
<dbReference type="Proteomes" id="UP000014680">
    <property type="component" value="Unassembled WGS sequence"/>
</dbReference>
<accession>A0A0A1TU88</accession>
<dbReference type="OMA" id="LMIPEMI"/>
<dbReference type="VEuPathDB" id="AmoebaDB:EIN_376940"/>
<reference evidence="1 2" key="1">
    <citation type="submission" date="2012-10" db="EMBL/GenBank/DDBJ databases">
        <authorList>
            <person name="Zafar N."/>
            <person name="Inman J."/>
            <person name="Hall N."/>
            <person name="Lorenzi H."/>
            <person name="Caler E."/>
        </authorList>
    </citation>
    <scope>NUCLEOTIDE SEQUENCE [LARGE SCALE GENOMIC DNA]</scope>
    <source>
        <strain evidence="1 2">IP1</strain>
    </source>
</reference>
<dbReference type="KEGG" id="eiv:EIN_376940"/>
<evidence type="ECO:0000313" key="1">
    <source>
        <dbReference type="EMBL" id="ELP83489.1"/>
    </source>
</evidence>
<protein>
    <submittedName>
        <fullName evidence="1">Uncharacterized protein</fullName>
    </submittedName>
</protein>
<organism evidence="1 2">
    <name type="scientific">Entamoeba invadens IP1</name>
    <dbReference type="NCBI Taxonomy" id="370355"/>
    <lineage>
        <taxon>Eukaryota</taxon>
        <taxon>Amoebozoa</taxon>
        <taxon>Evosea</taxon>
        <taxon>Archamoebae</taxon>
        <taxon>Mastigamoebida</taxon>
        <taxon>Entamoebidae</taxon>
        <taxon>Entamoeba</taxon>
    </lineage>
</organism>